<evidence type="ECO:0000256" key="1">
    <source>
        <dbReference type="SAM" id="MobiDB-lite"/>
    </source>
</evidence>
<dbReference type="AlphaFoldDB" id="A0A2G2VS98"/>
<organism evidence="2 3">
    <name type="scientific">Capsicum baccatum</name>
    <name type="common">Peruvian pepper</name>
    <dbReference type="NCBI Taxonomy" id="33114"/>
    <lineage>
        <taxon>Eukaryota</taxon>
        <taxon>Viridiplantae</taxon>
        <taxon>Streptophyta</taxon>
        <taxon>Embryophyta</taxon>
        <taxon>Tracheophyta</taxon>
        <taxon>Spermatophyta</taxon>
        <taxon>Magnoliopsida</taxon>
        <taxon>eudicotyledons</taxon>
        <taxon>Gunneridae</taxon>
        <taxon>Pentapetalae</taxon>
        <taxon>asterids</taxon>
        <taxon>lamiids</taxon>
        <taxon>Solanales</taxon>
        <taxon>Solanaceae</taxon>
        <taxon>Solanoideae</taxon>
        <taxon>Capsiceae</taxon>
        <taxon>Capsicum</taxon>
    </lineage>
</organism>
<sequence length="149" mass="16158">MSQKEHYLSVAIDVESVVSNEDSVASDEESVASDMESDATDVESDATDMEFVATDMEFIGIHQTSLAGGHSIEGCRALKREIGRMIQEILTVVQNIDTTKVTQNLSPSHDNARYMGNNESSMGIQNLFIEGNVLDNGESSSHDDVQISG</sequence>
<dbReference type="EMBL" id="MLFT02000010">
    <property type="protein sequence ID" value="PHT35859.1"/>
    <property type="molecule type" value="Genomic_DNA"/>
</dbReference>
<feature type="compositionally biased region" description="Acidic residues" evidence="1">
    <location>
        <begin position="24"/>
        <end position="44"/>
    </location>
</feature>
<evidence type="ECO:0000313" key="2">
    <source>
        <dbReference type="EMBL" id="PHT35859.1"/>
    </source>
</evidence>
<protein>
    <submittedName>
        <fullName evidence="2">Uncharacterized protein</fullName>
    </submittedName>
</protein>
<dbReference type="Proteomes" id="UP000224567">
    <property type="component" value="Unassembled WGS sequence"/>
</dbReference>
<reference evidence="2 3" key="1">
    <citation type="journal article" date="2017" name="Genome Biol.">
        <title>New reference genome sequences of hot pepper reveal the massive evolution of plant disease-resistance genes by retroduplication.</title>
        <authorList>
            <person name="Kim S."/>
            <person name="Park J."/>
            <person name="Yeom S.I."/>
            <person name="Kim Y.M."/>
            <person name="Seo E."/>
            <person name="Kim K.T."/>
            <person name="Kim M.S."/>
            <person name="Lee J.M."/>
            <person name="Cheong K."/>
            <person name="Shin H.S."/>
            <person name="Kim S.B."/>
            <person name="Han K."/>
            <person name="Lee J."/>
            <person name="Park M."/>
            <person name="Lee H.A."/>
            <person name="Lee H.Y."/>
            <person name="Lee Y."/>
            <person name="Oh S."/>
            <person name="Lee J.H."/>
            <person name="Choi E."/>
            <person name="Choi E."/>
            <person name="Lee S.E."/>
            <person name="Jeon J."/>
            <person name="Kim H."/>
            <person name="Choi G."/>
            <person name="Song H."/>
            <person name="Lee J."/>
            <person name="Lee S.C."/>
            <person name="Kwon J.K."/>
            <person name="Lee H.Y."/>
            <person name="Koo N."/>
            <person name="Hong Y."/>
            <person name="Kim R.W."/>
            <person name="Kang W.H."/>
            <person name="Huh J.H."/>
            <person name="Kang B.C."/>
            <person name="Yang T.J."/>
            <person name="Lee Y.H."/>
            <person name="Bennetzen J.L."/>
            <person name="Choi D."/>
        </authorList>
    </citation>
    <scope>NUCLEOTIDE SEQUENCE [LARGE SCALE GENOMIC DNA]</scope>
    <source>
        <strain evidence="3">cv. PBC81</strain>
    </source>
</reference>
<evidence type="ECO:0000313" key="3">
    <source>
        <dbReference type="Proteomes" id="UP000224567"/>
    </source>
</evidence>
<keyword evidence="3" id="KW-1185">Reference proteome</keyword>
<gene>
    <name evidence="2" type="ORF">CQW23_23559</name>
</gene>
<proteinExistence type="predicted"/>
<name>A0A2G2VS98_CAPBA</name>
<reference evidence="3" key="2">
    <citation type="journal article" date="2017" name="J. Anim. Genet.">
        <title>Multiple reference genome sequences of hot pepper reveal the massive evolution of plant disease resistance genes by retroduplication.</title>
        <authorList>
            <person name="Kim S."/>
            <person name="Park J."/>
            <person name="Yeom S.-I."/>
            <person name="Kim Y.-M."/>
            <person name="Seo E."/>
            <person name="Kim K.-T."/>
            <person name="Kim M.-S."/>
            <person name="Lee J.M."/>
            <person name="Cheong K."/>
            <person name="Shin H.-S."/>
            <person name="Kim S.-B."/>
            <person name="Han K."/>
            <person name="Lee J."/>
            <person name="Park M."/>
            <person name="Lee H.-A."/>
            <person name="Lee H.-Y."/>
            <person name="Lee Y."/>
            <person name="Oh S."/>
            <person name="Lee J.H."/>
            <person name="Choi E."/>
            <person name="Choi E."/>
            <person name="Lee S.E."/>
            <person name="Jeon J."/>
            <person name="Kim H."/>
            <person name="Choi G."/>
            <person name="Song H."/>
            <person name="Lee J."/>
            <person name="Lee S.-C."/>
            <person name="Kwon J.-K."/>
            <person name="Lee H.-Y."/>
            <person name="Koo N."/>
            <person name="Hong Y."/>
            <person name="Kim R.W."/>
            <person name="Kang W.-H."/>
            <person name="Huh J.H."/>
            <person name="Kang B.-C."/>
            <person name="Yang T.-J."/>
            <person name="Lee Y.-H."/>
            <person name="Bennetzen J.L."/>
            <person name="Choi D."/>
        </authorList>
    </citation>
    <scope>NUCLEOTIDE SEQUENCE [LARGE SCALE GENOMIC DNA]</scope>
    <source>
        <strain evidence="3">cv. PBC81</strain>
    </source>
</reference>
<comment type="caution">
    <text evidence="2">The sequence shown here is derived from an EMBL/GenBank/DDBJ whole genome shotgun (WGS) entry which is preliminary data.</text>
</comment>
<feature type="region of interest" description="Disordered" evidence="1">
    <location>
        <begin position="19"/>
        <end position="44"/>
    </location>
</feature>
<accession>A0A2G2VS98</accession>